<dbReference type="InterPro" id="IPR011993">
    <property type="entry name" value="PH-like_dom_sf"/>
</dbReference>
<feature type="domain" description="PH" evidence="3">
    <location>
        <begin position="1073"/>
        <end position="1185"/>
    </location>
</feature>
<dbReference type="InterPro" id="IPR052007">
    <property type="entry name" value="Bud4"/>
</dbReference>
<keyword evidence="1" id="KW-0132">Cell division</keyword>
<dbReference type="Gene3D" id="2.30.29.30">
    <property type="entry name" value="Pleckstrin-homology domain (PH domain)/Phosphotyrosine-binding domain (PTB)"/>
    <property type="match status" value="1"/>
</dbReference>
<dbReference type="GO" id="GO:0000142">
    <property type="term" value="C:cellular bud neck contractile ring"/>
    <property type="evidence" value="ECO:0007669"/>
    <property type="project" value="TreeGrafter"/>
</dbReference>
<dbReference type="AlphaFoldDB" id="A0AAN8A9K5"/>
<accession>A0AAN8A9K5</accession>
<comment type="caution">
    <text evidence="4">The sequence shown here is derived from an EMBL/GenBank/DDBJ whole genome shotgun (WGS) entry which is preliminary data.</text>
</comment>
<evidence type="ECO:0000313" key="5">
    <source>
        <dbReference type="Proteomes" id="UP001306508"/>
    </source>
</evidence>
<dbReference type="PANTHER" id="PTHR36100:SF1">
    <property type="entry name" value="BUD SITE SELECTION PROTEIN 4"/>
    <property type="match status" value="1"/>
</dbReference>
<dbReference type="Proteomes" id="UP001306508">
    <property type="component" value="Unassembled WGS sequence"/>
</dbReference>
<keyword evidence="5" id="KW-1185">Reference proteome</keyword>
<evidence type="ECO:0000313" key="4">
    <source>
        <dbReference type="EMBL" id="KAK5781485.1"/>
    </source>
</evidence>
<dbReference type="InterPro" id="IPR001849">
    <property type="entry name" value="PH_domain"/>
</dbReference>
<gene>
    <name evidence="4" type="ORF">RI543_001033</name>
</gene>
<protein>
    <recommendedName>
        <fullName evidence="3">PH domain-containing protein</fullName>
    </recommendedName>
</protein>
<name>A0AAN8A9K5_9SACH</name>
<dbReference type="GO" id="GO:0007120">
    <property type="term" value="P:axial cellular bud site selection"/>
    <property type="evidence" value="ECO:0007669"/>
    <property type="project" value="TreeGrafter"/>
</dbReference>
<proteinExistence type="predicted"/>
<dbReference type="SUPFAM" id="SSF50729">
    <property type="entry name" value="PH domain-like"/>
    <property type="match status" value="1"/>
</dbReference>
<keyword evidence="2" id="KW-0131">Cell cycle</keyword>
<evidence type="ECO:0000256" key="1">
    <source>
        <dbReference type="ARBA" id="ARBA00022618"/>
    </source>
</evidence>
<dbReference type="GO" id="GO:0097271">
    <property type="term" value="P:protein localization to bud neck"/>
    <property type="evidence" value="ECO:0007669"/>
    <property type="project" value="TreeGrafter"/>
</dbReference>
<organism evidence="4 5">
    <name type="scientific">Arxiozyma heterogenica</name>
    <dbReference type="NCBI Taxonomy" id="278026"/>
    <lineage>
        <taxon>Eukaryota</taxon>
        <taxon>Fungi</taxon>
        <taxon>Dikarya</taxon>
        <taxon>Ascomycota</taxon>
        <taxon>Saccharomycotina</taxon>
        <taxon>Saccharomycetes</taxon>
        <taxon>Saccharomycetales</taxon>
        <taxon>Saccharomycetaceae</taxon>
        <taxon>Arxiozyma</taxon>
    </lineage>
</organism>
<dbReference type="PROSITE" id="PS50003">
    <property type="entry name" value="PH_DOMAIN"/>
    <property type="match status" value="1"/>
</dbReference>
<evidence type="ECO:0000256" key="2">
    <source>
        <dbReference type="ARBA" id="ARBA00023306"/>
    </source>
</evidence>
<evidence type="ECO:0000259" key="3">
    <source>
        <dbReference type="PROSITE" id="PS50003"/>
    </source>
</evidence>
<sequence length="1201" mass="136647">MDPETTLELLYKELDNSMLQNGKSYNEEIMESLNRKEQDKYLTTQDSKIPDDEVNTQVNSSSSLFLSSPFKIQQTNNSQSKIHNDSEKSSIGNVNIESLSGGTYINLSQSCTKQMSPNSLKLINILAEQSSESDVKSETCKSRETEDGTEKLDVVVLERIRKHASLPRSFSLGSTIPLLTPEMEGNNFNQISDQLSPINIYKNDNIQSSPEILHSPSRIPIAHNMSLQQNVANIFLNKSVAKIQSANGTDRIFEQFNLDVPTTRYSSGSSYNDDKIELSTTQIKDEFNLLTDPVKHDNEQMHSSDKEKIPSEVISNFGKLYKNRMISIATSIGDYQSAKENQTKSLPVSETEESVADLNISVGNNFFNTISSNMKNIEITSVTNSEMVKSDVPSSCSFYSESNYSQLSRSTGCEKFKRQSLNNANDERDNSIGEGVLASKALITNNAKINQENSMVSELQYDSFAYKMQPNNVLLKSVEMSNVETNIEGQQSSMNESLSHSVRQYSESVDFKEEEENKEKGEKVFLSTSRIKIDIGNNTKNVSGSEDLRDNEQVVYEKQLDVRIPSIPKEPALESKFIDDIFSPEDDFSYTIEREVLMKPDNYLAIWRLQEKKEPALDLKVKKDSSAAYLERNDKKGNLKVENINYSFKPKLIHNTKINYLEKNKTENGMITSLSQEFEIVLNNLIAEPPSRSASIIHHPIEIWPKSTCNTNLEMCQHSRDVSVVDVFGEEFSSETLKTPGKLASVNIADSVKSFHVDEESANVSISPTTPIKKSPYSNRAFNKVTGHISSPFKVITEEKRKPKSKSVKKSNEEIISLEQSVDSFVRTQEETVSHYQTKNERIPDSDPGTGYLFINLDSVSIQLISIKQHDAQFSLEIDNGINVTKTEWKSVSNEKCLILDNQLCIPISKGKEEKLYLTLKCKYRRPQKQLVEVVEKVRVGKSFGGLGKSKYIYERKFAERKVNYDEWDYLFAQDGSFARVEFAISNNFLEEHKKYKQSFDTKNMLNQWAKVIPNKDSNQKTLSKDLLRREPFVIASLKYNAYYAERTDPLEKFPKTLKDAISMAEKFKKQQSVTKEGYLVQDGGDLNGLIEKRYFKLCGTNLTGYNESTMKPKITINLLNVKEIISTMDEENFNGKSYRNFTNLFLFGECFTLIFKNNETISFNCQLSGKETREWYLCLKDIIKMNVTHQPWIKRLADDL</sequence>
<dbReference type="PANTHER" id="PTHR36100">
    <property type="entry name" value="BUD SITE SELECTION PROTEIN 4"/>
    <property type="match status" value="1"/>
</dbReference>
<dbReference type="SMART" id="SM00233">
    <property type="entry name" value="PH"/>
    <property type="match status" value="1"/>
</dbReference>
<dbReference type="EMBL" id="JAWIZZ010000035">
    <property type="protein sequence ID" value="KAK5781485.1"/>
    <property type="molecule type" value="Genomic_DNA"/>
</dbReference>
<dbReference type="GO" id="GO:0005525">
    <property type="term" value="F:GTP binding"/>
    <property type="evidence" value="ECO:0007669"/>
    <property type="project" value="TreeGrafter"/>
</dbReference>
<reference evidence="5" key="1">
    <citation type="submission" date="2023-07" db="EMBL/GenBank/DDBJ databases">
        <title>A draft genome of Kazachstania heterogenica Y-27499.</title>
        <authorList>
            <person name="Donic C."/>
            <person name="Kralova J.S."/>
            <person name="Fidel L."/>
            <person name="Ben-Dor S."/>
            <person name="Jung S."/>
        </authorList>
    </citation>
    <scope>NUCLEOTIDE SEQUENCE [LARGE SCALE GENOMIC DNA]</scope>
    <source>
        <strain evidence="5">Y27499</strain>
    </source>
</reference>